<accession>A0ABT1XSG0</accession>
<dbReference type="Pfam" id="PF13676">
    <property type="entry name" value="TIR_2"/>
    <property type="match status" value="1"/>
</dbReference>
<name>A0ABT1XSG0_9SPHN</name>
<dbReference type="InterPro" id="IPR035897">
    <property type="entry name" value="Toll_tir_struct_dom_sf"/>
</dbReference>
<feature type="compositionally biased region" description="Pro residues" evidence="1">
    <location>
        <begin position="144"/>
        <end position="154"/>
    </location>
</feature>
<evidence type="ECO:0000259" key="2">
    <source>
        <dbReference type="PROSITE" id="PS50104"/>
    </source>
</evidence>
<feature type="domain" description="SH3b" evidence="3">
    <location>
        <begin position="218"/>
        <end position="283"/>
    </location>
</feature>
<feature type="domain" description="TIR" evidence="2">
    <location>
        <begin position="1"/>
        <end position="126"/>
    </location>
</feature>
<feature type="region of interest" description="Disordered" evidence="1">
    <location>
        <begin position="193"/>
        <end position="240"/>
    </location>
</feature>
<dbReference type="PROSITE" id="PS51781">
    <property type="entry name" value="SH3B"/>
    <property type="match status" value="1"/>
</dbReference>
<feature type="compositionally biased region" description="Polar residues" evidence="1">
    <location>
        <begin position="231"/>
        <end position="240"/>
    </location>
</feature>
<dbReference type="Pfam" id="PF13308">
    <property type="entry name" value="YARHG"/>
    <property type="match status" value="1"/>
</dbReference>
<evidence type="ECO:0000313" key="5">
    <source>
        <dbReference type="Proteomes" id="UP001206067"/>
    </source>
</evidence>
<dbReference type="InterPro" id="IPR003646">
    <property type="entry name" value="SH3-like_bac-type"/>
</dbReference>
<dbReference type="SMART" id="SM01324">
    <property type="entry name" value="YARHG"/>
    <property type="match status" value="1"/>
</dbReference>
<feature type="compositionally biased region" description="Low complexity" evidence="1">
    <location>
        <begin position="155"/>
        <end position="164"/>
    </location>
</feature>
<dbReference type="SMART" id="SM00255">
    <property type="entry name" value="TIR"/>
    <property type="match status" value="1"/>
</dbReference>
<dbReference type="SMART" id="SM00287">
    <property type="entry name" value="SH3b"/>
    <property type="match status" value="1"/>
</dbReference>
<feature type="region of interest" description="Disordered" evidence="1">
    <location>
        <begin position="128"/>
        <end position="164"/>
    </location>
</feature>
<dbReference type="InterPro" id="IPR038434">
    <property type="entry name" value="YARHG_sf"/>
</dbReference>
<organism evidence="4 5">
    <name type="scientific">Parerythrobacter lacustris</name>
    <dbReference type="NCBI Taxonomy" id="2969984"/>
    <lineage>
        <taxon>Bacteria</taxon>
        <taxon>Pseudomonadati</taxon>
        <taxon>Pseudomonadota</taxon>
        <taxon>Alphaproteobacteria</taxon>
        <taxon>Sphingomonadales</taxon>
        <taxon>Erythrobacteraceae</taxon>
        <taxon>Parerythrobacter</taxon>
    </lineage>
</organism>
<proteinExistence type="predicted"/>
<dbReference type="InterPro" id="IPR000157">
    <property type="entry name" value="TIR_dom"/>
</dbReference>
<gene>
    <name evidence="4" type="ORF">NSO95_09400</name>
</gene>
<keyword evidence="5" id="KW-1185">Reference proteome</keyword>
<dbReference type="PROSITE" id="PS50104">
    <property type="entry name" value="TIR"/>
    <property type="match status" value="1"/>
</dbReference>
<evidence type="ECO:0000313" key="4">
    <source>
        <dbReference type="EMBL" id="MCR2834157.1"/>
    </source>
</evidence>
<dbReference type="Gene3D" id="1.20.58.1690">
    <property type="match status" value="1"/>
</dbReference>
<dbReference type="SUPFAM" id="SSF52200">
    <property type="entry name" value="Toll/Interleukin receptor TIR domain"/>
    <property type="match status" value="1"/>
</dbReference>
<evidence type="ECO:0000256" key="1">
    <source>
        <dbReference type="SAM" id="MobiDB-lite"/>
    </source>
</evidence>
<dbReference type="Proteomes" id="UP001206067">
    <property type="component" value="Unassembled WGS sequence"/>
</dbReference>
<evidence type="ECO:0000259" key="3">
    <source>
        <dbReference type="PROSITE" id="PS51781"/>
    </source>
</evidence>
<dbReference type="InterPro" id="IPR025582">
    <property type="entry name" value="YARHG_dom"/>
</dbReference>
<dbReference type="RefSeq" id="WP_257595960.1">
    <property type="nucleotide sequence ID" value="NZ_JANKHH010000005.1"/>
</dbReference>
<sequence length="392" mass="42308">MADVFISYSRADQEQVSRLAMAIQREGYSVWWDKELPPHLSYGDVITEKIAQAKAAVVVWSPTAAKSEWVRAEADMARNQKKLVQTALGDVMPPLPFNQIQYADIGDWRGEADHSGWSKVKVSLADLCGPRDGATPQPSVTSAPVPPPPPPPRQAEPASAYAQPAPSPKWPFFVAGGAVLLVVAAAGAFMAGQTGQSDDVETEETEAEPADSGTGDFNESATISDPDGYTNVRSSGSTSASIVGTLQDGERFRTFRQPGNWWRVQLSDGTIGYVARSRIVLAGEQAAPAAAAPAAAAPPAPEPAAARADMTFPDSSTRRLTEAEVYPLGPATLRYARNEIYARKGRRFKDPELRAYFGQFAWYRPVTDEVSLNPVEQANVALLQQAEDRYGQ</sequence>
<dbReference type="Pfam" id="PF08239">
    <property type="entry name" value="SH3_3"/>
    <property type="match status" value="1"/>
</dbReference>
<comment type="caution">
    <text evidence="4">The sequence shown here is derived from an EMBL/GenBank/DDBJ whole genome shotgun (WGS) entry which is preliminary data.</text>
</comment>
<dbReference type="Gene3D" id="3.40.50.10140">
    <property type="entry name" value="Toll/interleukin-1 receptor homology (TIR) domain"/>
    <property type="match status" value="1"/>
</dbReference>
<protein>
    <submittedName>
        <fullName evidence="4">YARHG domain-containing protein</fullName>
    </submittedName>
</protein>
<dbReference type="Gene3D" id="2.30.30.40">
    <property type="entry name" value="SH3 Domains"/>
    <property type="match status" value="1"/>
</dbReference>
<feature type="compositionally biased region" description="Acidic residues" evidence="1">
    <location>
        <begin position="198"/>
        <end position="209"/>
    </location>
</feature>
<reference evidence="4 5" key="1">
    <citation type="submission" date="2022-08" db="EMBL/GenBank/DDBJ databases">
        <title>Polyphasic taxonomy analysis of Qipengyuania sp.RS5-5.</title>
        <authorList>
            <person name="Xamxidin M."/>
            <person name="Wu M."/>
        </authorList>
    </citation>
    <scope>NUCLEOTIDE SEQUENCE [LARGE SCALE GENOMIC DNA]</scope>
    <source>
        <strain evidence="4 5">RS5-5</strain>
    </source>
</reference>
<dbReference type="EMBL" id="JANKHH010000005">
    <property type="protein sequence ID" value="MCR2834157.1"/>
    <property type="molecule type" value="Genomic_DNA"/>
</dbReference>